<reference evidence="2" key="1">
    <citation type="journal article" date="2023" name="Front. Plant Sci.">
        <title>Chromosomal-level genome assembly of Melastoma candidum provides insights into trichome evolution.</title>
        <authorList>
            <person name="Zhong Y."/>
            <person name="Wu W."/>
            <person name="Sun C."/>
            <person name="Zou P."/>
            <person name="Liu Y."/>
            <person name="Dai S."/>
            <person name="Zhou R."/>
        </authorList>
    </citation>
    <scope>NUCLEOTIDE SEQUENCE [LARGE SCALE GENOMIC DNA]</scope>
</reference>
<comment type="caution">
    <text evidence="1">The sequence shown here is derived from an EMBL/GenBank/DDBJ whole genome shotgun (WGS) entry which is preliminary data.</text>
</comment>
<dbReference type="EMBL" id="CM042883">
    <property type="protein sequence ID" value="KAI4372389.1"/>
    <property type="molecule type" value="Genomic_DNA"/>
</dbReference>
<proteinExistence type="predicted"/>
<gene>
    <name evidence="1" type="ORF">MLD38_010627</name>
</gene>
<sequence>MNCAMLRTVSLWSSIPDMSSSGGGGGGGLCSSPGSPRISLSMERCHGHDNRLRRVMSENDVTAAGRRRGAMSQSCSSGSRQKEKDDQLSIWSMTFETEKFSQIRMVDGVPSEMIEFQGGGYGDGFKDGSGYGRGSGSDDGSKLGDYYEKMLRTNPGDPLLLRNYARYLHEVEGNTERAEEYYGRAILADPEDGEVLSMYAKLIWEAQGDGERAKSYHERAASAMPDNCVVLGSFAKFLWESMEEEEEEAEMRGESDTTAVMVAAF</sequence>
<evidence type="ECO:0000313" key="1">
    <source>
        <dbReference type="EMBL" id="KAI4372389.1"/>
    </source>
</evidence>
<organism evidence="1 2">
    <name type="scientific">Melastoma candidum</name>
    <dbReference type="NCBI Taxonomy" id="119954"/>
    <lineage>
        <taxon>Eukaryota</taxon>
        <taxon>Viridiplantae</taxon>
        <taxon>Streptophyta</taxon>
        <taxon>Embryophyta</taxon>
        <taxon>Tracheophyta</taxon>
        <taxon>Spermatophyta</taxon>
        <taxon>Magnoliopsida</taxon>
        <taxon>eudicotyledons</taxon>
        <taxon>Gunneridae</taxon>
        <taxon>Pentapetalae</taxon>
        <taxon>rosids</taxon>
        <taxon>malvids</taxon>
        <taxon>Myrtales</taxon>
        <taxon>Melastomataceae</taxon>
        <taxon>Melastomatoideae</taxon>
        <taxon>Melastomateae</taxon>
        <taxon>Melastoma</taxon>
    </lineage>
</organism>
<accession>A0ACB9R0J7</accession>
<protein>
    <submittedName>
        <fullName evidence="1">Uncharacterized protein</fullName>
    </submittedName>
</protein>
<keyword evidence="2" id="KW-1185">Reference proteome</keyword>
<evidence type="ECO:0000313" key="2">
    <source>
        <dbReference type="Proteomes" id="UP001057402"/>
    </source>
</evidence>
<dbReference type="Proteomes" id="UP001057402">
    <property type="component" value="Chromosome 4"/>
</dbReference>
<name>A0ACB9R0J7_9MYRT</name>